<sequence>MISPGAAPRAAEARKRQTALPDFVPLAFETIGVLGQDFDHLIQDLGRRITEKTGNAHKFHHATCASTSSPHHLQRSQRPCSYASHHHFTYKST</sequence>
<evidence type="ECO:0000313" key="2">
    <source>
        <dbReference type="Proteomes" id="UP001286313"/>
    </source>
</evidence>
<comment type="caution">
    <text evidence="1">The sequence shown here is derived from an EMBL/GenBank/DDBJ whole genome shotgun (WGS) entry which is preliminary data.</text>
</comment>
<dbReference type="EMBL" id="JAWQEG010002096">
    <property type="protein sequence ID" value="KAK3874544.1"/>
    <property type="molecule type" value="Genomic_DNA"/>
</dbReference>
<dbReference type="AlphaFoldDB" id="A0AAE1FHY0"/>
<proteinExistence type="predicted"/>
<reference evidence="1" key="1">
    <citation type="submission" date="2023-10" db="EMBL/GenBank/DDBJ databases">
        <title>Genome assemblies of two species of porcelain crab, Petrolisthes cinctipes and Petrolisthes manimaculis (Anomura: Porcellanidae).</title>
        <authorList>
            <person name="Angst P."/>
        </authorList>
    </citation>
    <scope>NUCLEOTIDE SEQUENCE</scope>
    <source>
        <strain evidence="1">PB745_01</strain>
        <tissue evidence="1">Gill</tissue>
    </source>
</reference>
<accession>A0AAE1FHY0</accession>
<evidence type="ECO:0000313" key="1">
    <source>
        <dbReference type="EMBL" id="KAK3874544.1"/>
    </source>
</evidence>
<organism evidence="1 2">
    <name type="scientific">Petrolisthes cinctipes</name>
    <name type="common">Flat porcelain crab</name>
    <dbReference type="NCBI Taxonomy" id="88211"/>
    <lineage>
        <taxon>Eukaryota</taxon>
        <taxon>Metazoa</taxon>
        <taxon>Ecdysozoa</taxon>
        <taxon>Arthropoda</taxon>
        <taxon>Crustacea</taxon>
        <taxon>Multicrustacea</taxon>
        <taxon>Malacostraca</taxon>
        <taxon>Eumalacostraca</taxon>
        <taxon>Eucarida</taxon>
        <taxon>Decapoda</taxon>
        <taxon>Pleocyemata</taxon>
        <taxon>Anomura</taxon>
        <taxon>Galatheoidea</taxon>
        <taxon>Porcellanidae</taxon>
        <taxon>Petrolisthes</taxon>
    </lineage>
</organism>
<gene>
    <name evidence="1" type="ORF">Pcinc_020562</name>
</gene>
<name>A0AAE1FHY0_PETCI</name>
<keyword evidence="2" id="KW-1185">Reference proteome</keyword>
<dbReference type="Proteomes" id="UP001286313">
    <property type="component" value="Unassembled WGS sequence"/>
</dbReference>
<protein>
    <submittedName>
        <fullName evidence="1">Uncharacterized protein</fullName>
    </submittedName>
</protein>